<sequence>MAFSDDAENVTERSALVEHRARKESQWAISSLARFVGSGLFSPRTMTYDPIVLLLNAPSKEERDTLTARWRDNKLSELNFIGVVSALLAGCLTSTGSWPTILPNGAKTPWSVRCSWYCGIILALASILCTADQILRLHRLSAHREAMPHIRHLLSNRKRDAEGMIRPRRFQFFTWQLPVLFLTGSVVCMVVGMFVTVWAATSRPNGGPWWNENAWVAITFTIIAVFSALNFFLAQMSLFSPINELEMEGDD</sequence>
<dbReference type="OrthoDB" id="2150604at2759"/>
<keyword evidence="3" id="KW-1185">Reference proteome</keyword>
<dbReference type="Proteomes" id="UP000799766">
    <property type="component" value="Unassembled WGS sequence"/>
</dbReference>
<accession>A0A6A6P9P0</accession>
<proteinExistence type="predicted"/>
<evidence type="ECO:0000256" key="1">
    <source>
        <dbReference type="SAM" id="Phobius"/>
    </source>
</evidence>
<dbReference type="EMBL" id="MU001674">
    <property type="protein sequence ID" value="KAF2460183.1"/>
    <property type="molecule type" value="Genomic_DNA"/>
</dbReference>
<name>A0A6A6P9P0_9PEZI</name>
<keyword evidence="1" id="KW-0812">Transmembrane</keyword>
<feature type="transmembrane region" description="Helical" evidence="1">
    <location>
        <begin position="213"/>
        <end position="233"/>
    </location>
</feature>
<keyword evidence="1" id="KW-1133">Transmembrane helix</keyword>
<evidence type="ECO:0000313" key="3">
    <source>
        <dbReference type="Proteomes" id="UP000799766"/>
    </source>
</evidence>
<protein>
    <submittedName>
        <fullName evidence="2">Uncharacterized protein</fullName>
    </submittedName>
</protein>
<gene>
    <name evidence="2" type="ORF">BDY21DRAFT_337741</name>
</gene>
<feature type="transmembrane region" description="Helical" evidence="1">
    <location>
        <begin position="78"/>
        <end position="98"/>
    </location>
</feature>
<organism evidence="2 3">
    <name type="scientific">Lineolata rhizophorae</name>
    <dbReference type="NCBI Taxonomy" id="578093"/>
    <lineage>
        <taxon>Eukaryota</taxon>
        <taxon>Fungi</taxon>
        <taxon>Dikarya</taxon>
        <taxon>Ascomycota</taxon>
        <taxon>Pezizomycotina</taxon>
        <taxon>Dothideomycetes</taxon>
        <taxon>Dothideomycetes incertae sedis</taxon>
        <taxon>Lineolatales</taxon>
        <taxon>Lineolataceae</taxon>
        <taxon>Lineolata</taxon>
    </lineage>
</organism>
<feature type="transmembrane region" description="Helical" evidence="1">
    <location>
        <begin position="110"/>
        <end position="131"/>
    </location>
</feature>
<dbReference type="AlphaFoldDB" id="A0A6A6P9P0"/>
<evidence type="ECO:0000313" key="2">
    <source>
        <dbReference type="EMBL" id="KAF2460183.1"/>
    </source>
</evidence>
<reference evidence="2" key="1">
    <citation type="journal article" date="2020" name="Stud. Mycol.">
        <title>101 Dothideomycetes genomes: a test case for predicting lifestyles and emergence of pathogens.</title>
        <authorList>
            <person name="Haridas S."/>
            <person name="Albert R."/>
            <person name="Binder M."/>
            <person name="Bloem J."/>
            <person name="Labutti K."/>
            <person name="Salamov A."/>
            <person name="Andreopoulos B."/>
            <person name="Baker S."/>
            <person name="Barry K."/>
            <person name="Bills G."/>
            <person name="Bluhm B."/>
            <person name="Cannon C."/>
            <person name="Castanera R."/>
            <person name="Culley D."/>
            <person name="Daum C."/>
            <person name="Ezra D."/>
            <person name="Gonzalez J."/>
            <person name="Henrissat B."/>
            <person name="Kuo A."/>
            <person name="Liang C."/>
            <person name="Lipzen A."/>
            <person name="Lutzoni F."/>
            <person name="Magnuson J."/>
            <person name="Mondo S."/>
            <person name="Nolan M."/>
            <person name="Ohm R."/>
            <person name="Pangilinan J."/>
            <person name="Park H.-J."/>
            <person name="Ramirez L."/>
            <person name="Alfaro M."/>
            <person name="Sun H."/>
            <person name="Tritt A."/>
            <person name="Yoshinaga Y."/>
            <person name="Zwiers L.-H."/>
            <person name="Turgeon B."/>
            <person name="Goodwin S."/>
            <person name="Spatafora J."/>
            <person name="Crous P."/>
            <person name="Grigoriev I."/>
        </authorList>
    </citation>
    <scope>NUCLEOTIDE SEQUENCE</scope>
    <source>
        <strain evidence="2">ATCC 16933</strain>
    </source>
</reference>
<feature type="transmembrane region" description="Helical" evidence="1">
    <location>
        <begin position="177"/>
        <end position="201"/>
    </location>
</feature>
<keyword evidence="1" id="KW-0472">Membrane</keyword>